<dbReference type="SMART" id="SM00151">
    <property type="entry name" value="SWIB"/>
    <property type="match status" value="1"/>
</dbReference>
<reference evidence="2 3" key="1">
    <citation type="submission" date="2018-01" db="EMBL/GenBank/DDBJ databases">
        <title>Complete genome sequence of Bacteriovorax stolpii DSM12778.</title>
        <authorList>
            <person name="Tang B."/>
            <person name="Chang J."/>
        </authorList>
    </citation>
    <scope>NUCLEOTIDE SEQUENCE [LARGE SCALE GENOMIC DNA]</scope>
    <source>
        <strain evidence="2 3">DSM 12778</strain>
    </source>
</reference>
<dbReference type="PANTHER" id="PTHR13844">
    <property type="entry name" value="SWI/SNF-RELATED MATRIX-ASSOCIATED ACTIN-DEPENDENT REGULATOR OF CHROMATIN SUBFAMILY D"/>
    <property type="match status" value="1"/>
</dbReference>
<protein>
    <submittedName>
        <fullName evidence="2">Uncharacterized protein</fullName>
    </submittedName>
</protein>
<proteinExistence type="predicted"/>
<feature type="region of interest" description="Disordered" evidence="1">
    <location>
        <begin position="1"/>
        <end position="41"/>
    </location>
</feature>
<accession>A0A2K9NSS0</accession>
<evidence type="ECO:0000256" key="1">
    <source>
        <dbReference type="SAM" id="MobiDB-lite"/>
    </source>
</evidence>
<dbReference type="EMBL" id="CP025704">
    <property type="protein sequence ID" value="AUN98571.1"/>
    <property type="molecule type" value="Genomic_DNA"/>
</dbReference>
<dbReference type="CDD" id="cd10567">
    <property type="entry name" value="SWIB-MDM2_like"/>
    <property type="match status" value="1"/>
</dbReference>
<name>A0A2K9NSS0_BACTC</name>
<sequence>MAVKKKAATKKAAPKAKATKKAAPKATKKAAPKAKSARKPNAAFMKALTPSAVLAEIVGNKPLPRTQVVSKIWDYIKKHNLQNPKNKRNIIADDKLAKLFGKKEVTMFELAGIVGKHLS</sequence>
<dbReference type="Pfam" id="PF02201">
    <property type="entry name" value="SWIB"/>
    <property type="match status" value="1"/>
</dbReference>
<dbReference type="Proteomes" id="UP000235584">
    <property type="component" value="Chromosome"/>
</dbReference>
<organism evidence="2 3">
    <name type="scientific">Bacteriovorax stolpii</name>
    <name type="common">Bdellovibrio stolpii</name>
    <dbReference type="NCBI Taxonomy" id="960"/>
    <lineage>
        <taxon>Bacteria</taxon>
        <taxon>Pseudomonadati</taxon>
        <taxon>Bdellovibrionota</taxon>
        <taxon>Bacteriovoracia</taxon>
        <taxon>Bacteriovoracales</taxon>
        <taxon>Bacteriovoracaceae</taxon>
        <taxon>Bacteriovorax</taxon>
    </lineage>
</organism>
<dbReference type="InterPro" id="IPR019835">
    <property type="entry name" value="SWIB_domain"/>
</dbReference>
<dbReference type="AlphaFoldDB" id="A0A2K9NSS0"/>
<feature type="compositionally biased region" description="Basic residues" evidence="1">
    <location>
        <begin position="1"/>
        <end position="38"/>
    </location>
</feature>
<dbReference type="InterPro" id="IPR036885">
    <property type="entry name" value="SWIB_MDM2_dom_sf"/>
</dbReference>
<keyword evidence="3" id="KW-1185">Reference proteome</keyword>
<dbReference type="InterPro" id="IPR003121">
    <property type="entry name" value="SWIB_MDM2_domain"/>
</dbReference>
<dbReference type="KEGG" id="bsto:C0V70_10755"/>
<dbReference type="PROSITE" id="PS51925">
    <property type="entry name" value="SWIB_MDM2"/>
    <property type="match status" value="1"/>
</dbReference>
<dbReference type="Gene3D" id="1.10.245.10">
    <property type="entry name" value="SWIB/MDM2 domain"/>
    <property type="match status" value="1"/>
</dbReference>
<evidence type="ECO:0000313" key="3">
    <source>
        <dbReference type="Proteomes" id="UP000235584"/>
    </source>
</evidence>
<dbReference type="RefSeq" id="WP_102243862.1">
    <property type="nucleotide sequence ID" value="NZ_CP025704.1"/>
</dbReference>
<evidence type="ECO:0000313" key="2">
    <source>
        <dbReference type="EMBL" id="AUN98571.1"/>
    </source>
</evidence>
<dbReference type="SUPFAM" id="SSF47592">
    <property type="entry name" value="SWIB/MDM2 domain"/>
    <property type="match status" value="1"/>
</dbReference>
<gene>
    <name evidence="2" type="ORF">C0V70_10755</name>
</gene>